<evidence type="ECO:0000259" key="2">
    <source>
        <dbReference type="PROSITE" id="PS51502"/>
    </source>
</evidence>
<dbReference type="InterPro" id="IPR013097">
    <property type="entry name" value="Dabb"/>
</dbReference>
<dbReference type="OrthoDB" id="1601230at2759"/>
<feature type="domain" description="Stress-response A/B barrel" evidence="2">
    <location>
        <begin position="3"/>
        <end position="105"/>
    </location>
</feature>
<proteinExistence type="predicted"/>
<dbReference type="AlphaFoldDB" id="A0A317XZ96"/>
<protein>
    <recommendedName>
        <fullName evidence="2">Stress-response A/B barrel domain-containing protein</fullName>
    </recommendedName>
</protein>
<dbReference type="SMART" id="SM00886">
    <property type="entry name" value="Dabb"/>
    <property type="match status" value="1"/>
</dbReference>
<organism evidence="3 4">
    <name type="scientific">Testicularia cyperi</name>
    <dbReference type="NCBI Taxonomy" id="1882483"/>
    <lineage>
        <taxon>Eukaryota</taxon>
        <taxon>Fungi</taxon>
        <taxon>Dikarya</taxon>
        <taxon>Basidiomycota</taxon>
        <taxon>Ustilaginomycotina</taxon>
        <taxon>Ustilaginomycetes</taxon>
        <taxon>Ustilaginales</taxon>
        <taxon>Anthracoideaceae</taxon>
        <taxon>Testicularia</taxon>
    </lineage>
</organism>
<dbReference type="Gene3D" id="3.30.70.100">
    <property type="match status" value="1"/>
</dbReference>
<dbReference type="SUPFAM" id="SSF54909">
    <property type="entry name" value="Dimeric alpha+beta barrel"/>
    <property type="match status" value="1"/>
</dbReference>
<dbReference type="InterPro" id="IPR044662">
    <property type="entry name" value="HS1/DABB1-like"/>
</dbReference>
<dbReference type="InParanoid" id="A0A317XZ96"/>
<dbReference type="EMBL" id="KZ819188">
    <property type="protein sequence ID" value="PWZ03452.1"/>
    <property type="molecule type" value="Genomic_DNA"/>
</dbReference>
<evidence type="ECO:0000313" key="3">
    <source>
        <dbReference type="EMBL" id="PWZ03452.1"/>
    </source>
</evidence>
<comment type="subunit">
    <text evidence="1">Homodimer.</text>
</comment>
<dbReference type="STRING" id="1882483.A0A317XZ96"/>
<keyword evidence="4" id="KW-1185">Reference proteome</keyword>
<reference evidence="3 4" key="1">
    <citation type="journal article" date="2018" name="Mol. Biol. Evol.">
        <title>Broad Genomic Sampling Reveals a Smut Pathogenic Ancestry of the Fungal Clade Ustilaginomycotina.</title>
        <authorList>
            <person name="Kijpornyongpan T."/>
            <person name="Mondo S.J."/>
            <person name="Barry K."/>
            <person name="Sandor L."/>
            <person name="Lee J."/>
            <person name="Lipzen A."/>
            <person name="Pangilinan J."/>
            <person name="LaButti K."/>
            <person name="Hainaut M."/>
            <person name="Henrissat B."/>
            <person name="Grigoriev I.V."/>
            <person name="Spatafora J.W."/>
            <person name="Aime M.C."/>
        </authorList>
    </citation>
    <scope>NUCLEOTIDE SEQUENCE [LARGE SCALE GENOMIC DNA]</scope>
    <source>
        <strain evidence="3 4">MCA 3645</strain>
    </source>
</reference>
<dbReference type="Pfam" id="PF07876">
    <property type="entry name" value="Dabb"/>
    <property type="match status" value="1"/>
</dbReference>
<evidence type="ECO:0000256" key="1">
    <source>
        <dbReference type="ARBA" id="ARBA00011738"/>
    </source>
</evidence>
<accession>A0A317XZ96</accession>
<dbReference type="Proteomes" id="UP000246740">
    <property type="component" value="Unassembled WGS sequence"/>
</dbReference>
<gene>
    <name evidence="3" type="ORF">BCV70DRAFT_184434</name>
</gene>
<dbReference type="InterPro" id="IPR011008">
    <property type="entry name" value="Dimeric_a/b-barrel"/>
</dbReference>
<dbReference type="PANTHER" id="PTHR33178:SF10">
    <property type="entry name" value="STRESS-RESPONSE A_B BARREL DOMAIN-CONTAINING PROTEIN"/>
    <property type="match status" value="1"/>
</dbReference>
<dbReference type="PROSITE" id="PS51502">
    <property type="entry name" value="S_R_A_B_BARREL"/>
    <property type="match status" value="1"/>
</dbReference>
<name>A0A317XZ96_9BASI</name>
<evidence type="ECO:0000313" key="4">
    <source>
        <dbReference type="Proteomes" id="UP000246740"/>
    </source>
</evidence>
<dbReference type="PANTHER" id="PTHR33178">
    <property type="match status" value="1"/>
</dbReference>
<sequence>MVVIHVVAFKFKESVGQEMRQEIYDEFNQFKSNCKQADGSQYIVDFKSGDVNTSKEGGGKGFHQTFVVTFASQDHVTYYVNQDPVHVAFVKKVFPLLEDVFIYDFDA</sequence>